<dbReference type="InterPro" id="IPR005069">
    <property type="entry name" value="Nucl-diP-sugar_transferase"/>
</dbReference>
<dbReference type="Proteomes" id="UP000008810">
    <property type="component" value="Chromosome 2"/>
</dbReference>
<dbReference type="PANTHER" id="PTHR47483:SF1">
    <property type="entry name" value="BETA-ARABINOFURANOSYLTRANSFERASE RAY1"/>
    <property type="match status" value="1"/>
</dbReference>
<evidence type="ECO:0000313" key="5">
    <source>
        <dbReference type="EnsemblPlants" id="PNT70925"/>
    </source>
</evidence>
<protein>
    <recommendedName>
        <fullName evidence="3">Nucleotide-diphospho-sugar transferase domain-containing protein</fullName>
    </recommendedName>
</protein>
<dbReference type="EMBL" id="CM000881">
    <property type="protein sequence ID" value="PNT70925.1"/>
    <property type="molecule type" value="Genomic_DNA"/>
</dbReference>
<dbReference type="Gramene" id="PNT70925">
    <property type="protein sequence ID" value="PNT70925"/>
    <property type="gene ID" value="BRADI_2g19997v3"/>
</dbReference>
<dbReference type="OMA" id="WWLIHEV"/>
<dbReference type="AlphaFoldDB" id="I1HHP4"/>
<name>I1HHP4_BRADI</name>
<evidence type="ECO:0000313" key="6">
    <source>
        <dbReference type="Proteomes" id="UP000008810"/>
    </source>
</evidence>
<accession>I1HHP4</accession>
<evidence type="ECO:0000313" key="4">
    <source>
        <dbReference type="EMBL" id="PNT70925.1"/>
    </source>
</evidence>
<keyword evidence="2" id="KW-1133">Transmembrane helix</keyword>
<dbReference type="Pfam" id="PF03407">
    <property type="entry name" value="Nucleotid_trans"/>
    <property type="match status" value="1"/>
</dbReference>
<keyword evidence="2" id="KW-0812">Transmembrane</keyword>
<organism evidence="4">
    <name type="scientific">Brachypodium distachyon</name>
    <name type="common">Purple false brome</name>
    <name type="synonym">Trachynia distachya</name>
    <dbReference type="NCBI Taxonomy" id="15368"/>
    <lineage>
        <taxon>Eukaryota</taxon>
        <taxon>Viridiplantae</taxon>
        <taxon>Streptophyta</taxon>
        <taxon>Embryophyta</taxon>
        <taxon>Tracheophyta</taxon>
        <taxon>Spermatophyta</taxon>
        <taxon>Magnoliopsida</taxon>
        <taxon>Liliopsida</taxon>
        <taxon>Poales</taxon>
        <taxon>Poaceae</taxon>
        <taxon>BOP clade</taxon>
        <taxon>Pooideae</taxon>
        <taxon>Stipodae</taxon>
        <taxon>Brachypodieae</taxon>
        <taxon>Brachypodium</taxon>
    </lineage>
</organism>
<keyword evidence="6" id="KW-1185">Reference proteome</keyword>
<proteinExistence type="predicted"/>
<dbReference type="HOGENOM" id="CLU_020968_0_0_1"/>
<dbReference type="GeneID" id="100833479"/>
<reference evidence="4 5" key="1">
    <citation type="journal article" date="2010" name="Nature">
        <title>Genome sequencing and analysis of the model grass Brachypodium distachyon.</title>
        <authorList>
            <consortium name="International Brachypodium Initiative"/>
        </authorList>
    </citation>
    <scope>NUCLEOTIDE SEQUENCE [LARGE SCALE GENOMIC DNA]</scope>
    <source>
        <strain evidence="4 5">Bd21</strain>
    </source>
</reference>
<dbReference type="RefSeq" id="XP_010231173.2">
    <property type="nucleotide sequence ID" value="XM_010232871.3"/>
</dbReference>
<evidence type="ECO:0000256" key="2">
    <source>
        <dbReference type="SAM" id="Phobius"/>
    </source>
</evidence>
<dbReference type="OrthoDB" id="540503at2759"/>
<keyword evidence="2" id="KW-0472">Membrane</keyword>
<dbReference type="GO" id="GO:0042546">
    <property type="term" value="P:cell wall biogenesis"/>
    <property type="evidence" value="ECO:0000318"/>
    <property type="project" value="GO_Central"/>
</dbReference>
<dbReference type="EnsemblPlants" id="PNT70925">
    <property type="protein sequence ID" value="PNT70925"/>
    <property type="gene ID" value="BRADI_2g19997v3"/>
</dbReference>
<dbReference type="InterPro" id="IPR044575">
    <property type="entry name" value="RAY1-like"/>
</dbReference>
<evidence type="ECO:0000259" key="3">
    <source>
        <dbReference type="Pfam" id="PF03407"/>
    </source>
</evidence>
<feature type="domain" description="Nucleotide-diphospho-sugar transferase" evidence="3">
    <location>
        <begin position="451"/>
        <end position="671"/>
    </location>
</feature>
<evidence type="ECO:0000256" key="1">
    <source>
        <dbReference type="SAM" id="MobiDB-lite"/>
    </source>
</evidence>
<dbReference type="PANTHER" id="PTHR47483">
    <property type="entry name" value="BETA-ARABINOFURANOSYLTRANSFERASE RAY1"/>
    <property type="match status" value="1"/>
</dbReference>
<feature type="compositionally biased region" description="Basic residues" evidence="1">
    <location>
        <begin position="1"/>
        <end position="19"/>
    </location>
</feature>
<feature type="transmembrane region" description="Helical" evidence="2">
    <location>
        <begin position="28"/>
        <end position="49"/>
    </location>
</feature>
<gene>
    <name evidence="5" type="primary">LOC100833479</name>
    <name evidence="4" type="ORF">BRADI_2g19997v3</name>
</gene>
<dbReference type="KEGG" id="bdi:100833479"/>
<sequence length="711" mass="78966">MLLPSHAHRRPPLPRRRSVVSHATSPRGAGGIIAILAFVFLTAASLHHASSRARARERRIADRRVPRLGGAAAPRVTIFSAPLSPADGGSPERQELALRSWLALRGDVSVVLLGPHPPSAALAVAARLGRRVTVEAAVDCSFTGTPFFHSMVARAQASESDICVLVDADVLLLPETAALLTNLSRIDHDWLIVSMSRNISGFAYNLSENGNQWVHADGQVLSLTKEILGDKWAADSSDRGLIMAWNNPRNPLLAGVIPSFLYGRGGHSWWLIHEVISSQMRLVFDASSLVLGLYPENLSAKRVAGSGENGRLPDGSWEFDVNRHLAAVYGSYCYRLPGVHHSPMLYEVIKDSEDYKLSKIEELTLSKFVTGKEQNVHTEGQSHWHKKNICLSDYLRSLSSETSEGDRVPYSLGALLQSRADENRSVVLGVAGASYRDMLMSWACRLRHLGVTNFVVCALDHETYEFSVLQGLPVFRDPSSPKNVSFDDCHFGTPCFQRVTKVKSRVVLEILRLGYNVLLSDVDVYWFDNPVQFLYSLGSATFAAQSDEYNETGPINLPRRLNSGFYYARSDHATITAMEMVVKHANKSSSSEQPSFYDILCGQEGANRHGNNICLEPSTNLTVMFLDRNLFPNGAYRRLWERRDVRSACRELGCFVLHNNWVNGRKKKLRRQMASGLWDYDPGSRMCLHSWGDAGSFRVMGQFDMSGDTDS</sequence>
<dbReference type="GO" id="GO:0016757">
    <property type="term" value="F:glycosyltransferase activity"/>
    <property type="evidence" value="ECO:0000318"/>
    <property type="project" value="GO_Central"/>
</dbReference>
<dbReference type="eggNOG" id="ENOG502QRDX">
    <property type="taxonomic scope" value="Eukaryota"/>
</dbReference>
<reference evidence="4" key="2">
    <citation type="submission" date="2017-06" db="EMBL/GenBank/DDBJ databases">
        <title>WGS assembly of Brachypodium distachyon.</title>
        <authorList>
            <consortium name="The International Brachypodium Initiative"/>
            <person name="Lucas S."/>
            <person name="Harmon-Smith M."/>
            <person name="Lail K."/>
            <person name="Tice H."/>
            <person name="Grimwood J."/>
            <person name="Bruce D."/>
            <person name="Barry K."/>
            <person name="Shu S."/>
            <person name="Lindquist E."/>
            <person name="Wang M."/>
            <person name="Pitluck S."/>
            <person name="Vogel J.P."/>
            <person name="Garvin D.F."/>
            <person name="Mockler T.C."/>
            <person name="Schmutz J."/>
            <person name="Rokhsar D."/>
            <person name="Bevan M.W."/>
        </authorList>
    </citation>
    <scope>NUCLEOTIDE SEQUENCE</scope>
    <source>
        <strain evidence="4">Bd21</strain>
    </source>
</reference>
<reference evidence="5" key="3">
    <citation type="submission" date="2018-08" db="UniProtKB">
        <authorList>
            <consortium name="EnsemblPlants"/>
        </authorList>
    </citation>
    <scope>IDENTIFICATION</scope>
    <source>
        <strain evidence="5">cv. Bd21</strain>
    </source>
</reference>
<dbReference type="GO" id="GO:0005794">
    <property type="term" value="C:Golgi apparatus"/>
    <property type="evidence" value="ECO:0000318"/>
    <property type="project" value="GO_Central"/>
</dbReference>
<feature type="region of interest" description="Disordered" evidence="1">
    <location>
        <begin position="1"/>
        <end position="25"/>
    </location>
</feature>
<dbReference type="STRING" id="15368.I1HHP4"/>